<dbReference type="InterPro" id="IPR042173">
    <property type="entry name" value="RNase_J_2"/>
</dbReference>
<feature type="domain" description="Ribonuclease J beta-CASP" evidence="2">
    <location>
        <begin position="225"/>
        <end position="340"/>
    </location>
</feature>
<dbReference type="Proteomes" id="UP000009072">
    <property type="component" value="Chromosome"/>
</dbReference>
<name>Q6KH24_MYCM1</name>
<dbReference type="Gene3D" id="3.60.15.10">
    <property type="entry name" value="Ribonuclease Z/Hydroxyacylglutathione hydrolase-like"/>
    <property type="match status" value="1"/>
</dbReference>
<evidence type="ECO:0000259" key="2">
    <source>
        <dbReference type="Pfam" id="PF22505"/>
    </source>
</evidence>
<proteinExistence type="predicted"/>
<feature type="domain" description="Ribonuclease J C-terminal" evidence="1">
    <location>
        <begin position="453"/>
        <end position="546"/>
    </location>
</feature>
<dbReference type="InterPro" id="IPR036866">
    <property type="entry name" value="RibonucZ/Hydroxyglut_hydro"/>
</dbReference>
<dbReference type="SUPFAM" id="SSF56281">
    <property type="entry name" value="Metallo-hydrolase/oxidoreductase"/>
    <property type="match status" value="1"/>
</dbReference>
<dbReference type="KEGG" id="mmo:MMOB6210"/>
<keyword evidence="3" id="KW-0378">Hydrolase</keyword>
<dbReference type="InterPro" id="IPR055132">
    <property type="entry name" value="RNase_J_b_CASP"/>
</dbReference>
<sequence length="551" mass="62746">MAKVQFFALGGQDENGKNCYVLEVDKSIYIINSGTKTPIKSTYGIDNIIPDFTYLEKNKNRIKGIFFTDTKNNSFSALPWLLMRIDNVKIYSSAFSKAIILDRISKYKIGHNKFEVIPIVNKTRIDNIDIIPFIIGSSLPFSLGFNFQTSDGDFIFLSNVVLGEVGKQKMFGITNLTAIKSTISKKGLIGLILDSGFSNFNGNTINKINLSPILEETFSKAKENERIIVGCYDEEMATMQQILDLAIKYNRPVVPYGRAYSQLLSLLKIAYSNMQFPKIEDYEKAGNILNAIYLVAATTERLYQRFTRITDNNDVYLKLKNTDHVIMIAPPLNGLESYAAYTLDEIARITRNITDISDNDFYQYRAAKQDVYDIVKMLKPKYFLPIQGLYRYLVVASKEAEKIGYGNDKIIILQNGKIAEFINGTLASRNKKLPNLEEVIIDGFGVGDISKEVIHEREILAREGLVSISTLISDKTKKQVGKININYVGLFSQVEKDEVNEWIDEIVRDEINEVEFFDQNEILNSIRKNVRKKIFKKIFKEPIVVVSFYII</sequence>
<organism evidence="3 4">
    <name type="scientific">Mycoplasma mobile (strain ATCC 43663 / 163K / NCTC 11711)</name>
    <name type="common">Mesomycoplasma mobile</name>
    <dbReference type="NCBI Taxonomy" id="267748"/>
    <lineage>
        <taxon>Bacteria</taxon>
        <taxon>Bacillati</taxon>
        <taxon>Mycoplasmatota</taxon>
        <taxon>Mycoplasmoidales</taxon>
        <taxon>Metamycoplasmataceae</taxon>
        <taxon>Mesomycoplasma</taxon>
    </lineage>
</organism>
<dbReference type="GO" id="GO:0016787">
    <property type="term" value="F:hydrolase activity"/>
    <property type="evidence" value="ECO:0007669"/>
    <property type="project" value="UniProtKB-KW"/>
</dbReference>
<dbReference type="EMBL" id="AE017308">
    <property type="protein sequence ID" value="AAT28107.1"/>
    <property type="molecule type" value="Genomic_DNA"/>
</dbReference>
<dbReference type="CDD" id="cd07714">
    <property type="entry name" value="RNaseJ_MBL-fold"/>
    <property type="match status" value="1"/>
</dbReference>
<reference evidence="3 4" key="1">
    <citation type="journal article" date="2004" name="Genome Res.">
        <title>The complete genome and proteome of Mycoplasma mobile.</title>
        <authorList>
            <person name="Jaffe J.D."/>
            <person name="Stange-Thomann N."/>
            <person name="Smith C."/>
            <person name="DeCaprio D."/>
            <person name="Fisher S."/>
            <person name="Butler J."/>
            <person name="Calvo S."/>
            <person name="Elkins T."/>
            <person name="FitzGerald M.G."/>
            <person name="Hafez N."/>
            <person name="Kodira C.D."/>
            <person name="Major J."/>
            <person name="Wang S."/>
            <person name="Wilkinson J."/>
            <person name="Nicol R."/>
            <person name="Nusbaum C."/>
            <person name="Birren B."/>
            <person name="Berg H.C."/>
            <person name="Church G.M."/>
        </authorList>
    </citation>
    <scope>NUCLEOTIDE SEQUENCE [LARGE SCALE GENOMIC DNA]</scope>
    <source>
        <strain evidence="4">ATCC 43663 / 163K / NCTC 11711</strain>
    </source>
</reference>
<dbReference type="InterPro" id="IPR041636">
    <property type="entry name" value="RNase_J_C"/>
</dbReference>
<dbReference type="Pfam" id="PF22505">
    <property type="entry name" value="RNase_J_b_CASP"/>
    <property type="match status" value="1"/>
</dbReference>
<dbReference type="HOGENOM" id="CLU_008727_3_2_14"/>
<gene>
    <name evidence="3" type="ordered locus">MMOB6210</name>
</gene>
<evidence type="ECO:0000313" key="3">
    <source>
        <dbReference type="EMBL" id="AAT28107.1"/>
    </source>
</evidence>
<dbReference type="PANTHER" id="PTHR43694:SF1">
    <property type="entry name" value="RIBONUCLEASE J"/>
    <property type="match status" value="1"/>
</dbReference>
<dbReference type="PANTHER" id="PTHR43694">
    <property type="entry name" value="RIBONUCLEASE J"/>
    <property type="match status" value="1"/>
</dbReference>
<keyword evidence="4" id="KW-1185">Reference proteome</keyword>
<dbReference type="STRING" id="267748.MMOB6210"/>
<dbReference type="Pfam" id="PF17770">
    <property type="entry name" value="RNase_J_C"/>
    <property type="match status" value="1"/>
</dbReference>
<dbReference type="OrthoDB" id="401053at2"/>
<accession>Q6KH24</accession>
<evidence type="ECO:0000259" key="1">
    <source>
        <dbReference type="Pfam" id="PF17770"/>
    </source>
</evidence>
<dbReference type="Gene3D" id="3.40.50.10710">
    <property type="entry name" value="Metallo-hydrolase/oxidoreductase"/>
    <property type="match status" value="1"/>
</dbReference>
<dbReference type="Gene3D" id="3.10.20.580">
    <property type="match status" value="1"/>
</dbReference>
<protein>
    <submittedName>
        <fullName evidence="3">Predicted hydrolase</fullName>
    </submittedName>
</protein>
<dbReference type="eggNOG" id="COG0595">
    <property type="taxonomic scope" value="Bacteria"/>
</dbReference>
<dbReference type="AlphaFoldDB" id="Q6KH24"/>
<dbReference type="RefSeq" id="WP_011265141.1">
    <property type="nucleotide sequence ID" value="NC_006908.1"/>
</dbReference>
<evidence type="ECO:0000313" key="4">
    <source>
        <dbReference type="Proteomes" id="UP000009072"/>
    </source>
</evidence>